<organism evidence="1 2">
    <name type="scientific">Mytilus coruscus</name>
    <name type="common">Sea mussel</name>
    <dbReference type="NCBI Taxonomy" id="42192"/>
    <lineage>
        <taxon>Eukaryota</taxon>
        <taxon>Metazoa</taxon>
        <taxon>Spiralia</taxon>
        <taxon>Lophotrochozoa</taxon>
        <taxon>Mollusca</taxon>
        <taxon>Bivalvia</taxon>
        <taxon>Autobranchia</taxon>
        <taxon>Pteriomorphia</taxon>
        <taxon>Mytilida</taxon>
        <taxon>Mytiloidea</taxon>
        <taxon>Mytilidae</taxon>
        <taxon>Mytilinae</taxon>
        <taxon>Mytilus</taxon>
    </lineage>
</organism>
<name>A0A6J8DAX6_MYTCO</name>
<keyword evidence="2" id="KW-1185">Reference proteome</keyword>
<accession>A0A6J8DAX6</accession>
<dbReference type="PANTHER" id="PTHR33395:SF22">
    <property type="entry name" value="REVERSE TRANSCRIPTASE DOMAIN-CONTAINING PROTEIN"/>
    <property type="match status" value="1"/>
</dbReference>
<dbReference type="PANTHER" id="PTHR33395">
    <property type="entry name" value="TRANSCRIPTASE, PUTATIVE-RELATED-RELATED"/>
    <property type="match status" value="1"/>
</dbReference>
<sequence>MVKGKRRKQNKEKRRVKILDQIQLLNDQMDNIKKLWKANKQQCIHVLGEFSYRKINWQTQLNKDTNTCLNGSDDQALIYILNEASAEQFVLVPTGERNMIDLLITTLPRQFTDILSPDRLSDHDIVMETLRCTIPRKTRPERTFFQYSKRNYDQMRENTRDFIKDKYLNGHQNTRNVEDNWNMIKEFILDTTKINVPTETSKGKQSIQWINNNIKAMITRKNRTHANYKKTTTA</sequence>
<dbReference type="AlphaFoldDB" id="A0A6J8DAX6"/>
<protein>
    <recommendedName>
        <fullName evidence="3">Endonuclease/exonuclease/phosphatase domain-containing protein</fullName>
    </recommendedName>
</protein>
<proteinExistence type="predicted"/>
<evidence type="ECO:0008006" key="3">
    <source>
        <dbReference type="Google" id="ProtNLM"/>
    </source>
</evidence>
<gene>
    <name evidence="1" type="ORF">MCOR_38851</name>
</gene>
<dbReference type="EMBL" id="CACVKT020007072">
    <property type="protein sequence ID" value="CAC5405136.1"/>
    <property type="molecule type" value="Genomic_DNA"/>
</dbReference>
<evidence type="ECO:0000313" key="2">
    <source>
        <dbReference type="Proteomes" id="UP000507470"/>
    </source>
</evidence>
<dbReference type="Proteomes" id="UP000507470">
    <property type="component" value="Unassembled WGS sequence"/>
</dbReference>
<reference evidence="1 2" key="1">
    <citation type="submission" date="2020-06" db="EMBL/GenBank/DDBJ databases">
        <authorList>
            <person name="Li R."/>
            <person name="Bekaert M."/>
        </authorList>
    </citation>
    <scope>NUCLEOTIDE SEQUENCE [LARGE SCALE GENOMIC DNA]</scope>
    <source>
        <strain evidence="2">wild</strain>
    </source>
</reference>
<evidence type="ECO:0000313" key="1">
    <source>
        <dbReference type="EMBL" id="CAC5405136.1"/>
    </source>
</evidence>
<dbReference type="OrthoDB" id="6131746at2759"/>